<evidence type="ECO:0000313" key="2">
    <source>
        <dbReference type="Proteomes" id="UP001152795"/>
    </source>
</evidence>
<dbReference type="OrthoDB" id="5976856at2759"/>
<sequence length="226" mass="25944">MAMNGLQPMPLFEPKADPTNTSARWTQWIERFNTYLVASNGKDTARKRALLLYQAGPEVHEIFKTLPDTGDEKNYEAAVNALTAYFEPEKNRIYQTYMFRQASQQDNETIDEFHTRLRRLAKHCEFVDVEFEIKMQIVCNGTSSRLRKKALKESNYSLKDMLIDGRKSETCSAQASGMEEKFKDVQLNQVERKPAQSKCYNCGFAYPHLDRPCPAENSTCNSCGIL</sequence>
<feature type="non-terminal residue" evidence="1">
    <location>
        <position position="226"/>
    </location>
</feature>
<dbReference type="GO" id="GO:0043565">
    <property type="term" value="F:sequence-specific DNA binding"/>
    <property type="evidence" value="ECO:0007669"/>
    <property type="project" value="InterPro"/>
</dbReference>
<name>A0A7D9MBR1_PARCT</name>
<dbReference type="Proteomes" id="UP001152795">
    <property type="component" value="Unassembled WGS sequence"/>
</dbReference>
<proteinExistence type="predicted"/>
<dbReference type="PROSITE" id="PS50114">
    <property type="entry name" value="GATA_ZN_FINGER_2"/>
    <property type="match status" value="1"/>
</dbReference>
<comment type="caution">
    <text evidence="1">The sequence shown here is derived from an EMBL/GenBank/DDBJ whole genome shotgun (WGS) entry which is preliminary data.</text>
</comment>
<accession>A0A7D9MBR1</accession>
<dbReference type="InterPro" id="IPR000679">
    <property type="entry name" value="Znf_GATA"/>
</dbReference>
<evidence type="ECO:0000313" key="1">
    <source>
        <dbReference type="EMBL" id="CAB4045085.1"/>
    </source>
</evidence>
<dbReference type="PANTHER" id="PTHR33198">
    <property type="entry name" value="ANK_REP_REGION DOMAIN-CONTAINING PROTEIN-RELATED"/>
    <property type="match status" value="1"/>
</dbReference>
<organism evidence="1 2">
    <name type="scientific">Paramuricea clavata</name>
    <name type="common">Red gorgonian</name>
    <name type="synonym">Violescent sea-whip</name>
    <dbReference type="NCBI Taxonomy" id="317549"/>
    <lineage>
        <taxon>Eukaryota</taxon>
        <taxon>Metazoa</taxon>
        <taxon>Cnidaria</taxon>
        <taxon>Anthozoa</taxon>
        <taxon>Octocorallia</taxon>
        <taxon>Malacalcyonacea</taxon>
        <taxon>Plexauridae</taxon>
        <taxon>Paramuricea</taxon>
    </lineage>
</organism>
<protein>
    <submittedName>
        <fullName evidence="1">TPA_inf: hypothetical conserved 1030</fullName>
    </submittedName>
</protein>
<dbReference type="EMBL" id="CACRXK020037565">
    <property type="protein sequence ID" value="CAB4045085.1"/>
    <property type="molecule type" value="Genomic_DNA"/>
</dbReference>
<keyword evidence="2" id="KW-1185">Reference proteome</keyword>
<reference evidence="1" key="1">
    <citation type="submission" date="2020-04" db="EMBL/GenBank/DDBJ databases">
        <authorList>
            <person name="Alioto T."/>
            <person name="Alioto T."/>
            <person name="Gomez Garrido J."/>
        </authorList>
    </citation>
    <scope>NUCLEOTIDE SEQUENCE</scope>
    <source>
        <strain evidence="1">A484AB</strain>
    </source>
</reference>
<dbReference type="GO" id="GO:0006355">
    <property type="term" value="P:regulation of DNA-templated transcription"/>
    <property type="evidence" value="ECO:0007669"/>
    <property type="project" value="InterPro"/>
</dbReference>
<gene>
    <name evidence="1" type="ORF">PACLA_8A078980</name>
</gene>
<dbReference type="AlphaFoldDB" id="A0A7D9MBR1"/>